<evidence type="ECO:0008006" key="3">
    <source>
        <dbReference type="Google" id="ProtNLM"/>
    </source>
</evidence>
<evidence type="ECO:0000313" key="1">
    <source>
        <dbReference type="EMBL" id="RIB18656.1"/>
    </source>
</evidence>
<comment type="caution">
    <text evidence="1">The sequence shown here is derived from an EMBL/GenBank/DDBJ whole genome shotgun (WGS) entry which is preliminary data.</text>
</comment>
<sequence>MGIYRSNKQRFHLKNARFKKHQKRLKEKAIEETLAKIDRVLVSFEGVLTSIDGVSASIKDASVSIEEAFVSIEEASASIEEALVSIEESSKEPQRTELISTIRQLPEEELPSANQLISTMRYPKGPNEGKIISPYLQKKTYDYLSQSLYKPKSDYYSLQNSNLKLKKTNNELFQKNQKLIKRTQSLGAKAQHIKHQKSKHIAEIRSLVRRSKQITNEEFREKVKTIFNPNKNFYSSNTIWLATNILQVGEMSLRSTVECMRLFYEFLVGEPPRDWLSSSTLRTWHKDISELQFNEQIYQVKNALAFGIMVDESTRGQLKNLILCYQYWDEKNQLPNVIVAQLQNVIKCNANTVSDVIINHIQEYGLDIKKCIVWTTDNTSYMSSDKKQEAFGTLANTTGFSRKPHLYNLLYLAWKLHDGYDSSDRDKPLNINSQIIRNLYDGLLGFHYNQYQLPLRTRWGYELRTAKQYVDRRIAHIEFTNWFINEIEKHNTPKQYFNDWCLFRSWLLDPKLNIHIKCLITFAEHFYEPLMQFIIGQDKVPRIYENNQLINLLPGRRAHEMPDKVHEWYEFLQEVAKNFEMFFANELLEALDALTSEEFGILFENLEKGITKALDYFEKWLSPWLHLPLVVCRLGSDNARSFASSFFHIVLKKPWVKLPNDLELRFAQELEDDLKNGKTDSLGLCELLLQDDGFLKEFEEFSTVEGLFNKLDLKTHPNMLLSMKQSKLRLSSSQIDKENLLERLKKMQVNRQKTPLQELNLQQFGPEVASNIFNNLLN</sequence>
<dbReference type="SUPFAM" id="SSF53098">
    <property type="entry name" value="Ribonuclease H-like"/>
    <property type="match status" value="1"/>
</dbReference>
<evidence type="ECO:0000313" key="2">
    <source>
        <dbReference type="Proteomes" id="UP000266673"/>
    </source>
</evidence>
<accession>A0A397VH81</accession>
<gene>
    <name evidence="1" type="ORF">C2G38_2183984</name>
</gene>
<protein>
    <recommendedName>
        <fullName evidence="3">DUF4371 domain-containing protein</fullName>
    </recommendedName>
</protein>
<reference evidence="1 2" key="1">
    <citation type="submission" date="2018-06" db="EMBL/GenBank/DDBJ databases">
        <title>Comparative genomics reveals the genomic features of Rhizophagus irregularis, R. cerebriforme, R. diaphanum and Gigaspora rosea, and their symbiotic lifestyle signature.</title>
        <authorList>
            <person name="Morin E."/>
            <person name="San Clemente H."/>
            <person name="Chen E.C.H."/>
            <person name="De La Providencia I."/>
            <person name="Hainaut M."/>
            <person name="Kuo A."/>
            <person name="Kohler A."/>
            <person name="Murat C."/>
            <person name="Tang N."/>
            <person name="Roy S."/>
            <person name="Loubradou J."/>
            <person name="Henrissat B."/>
            <person name="Grigoriev I.V."/>
            <person name="Corradi N."/>
            <person name="Roux C."/>
            <person name="Martin F.M."/>
        </authorList>
    </citation>
    <scope>NUCLEOTIDE SEQUENCE [LARGE SCALE GENOMIC DNA]</scope>
    <source>
        <strain evidence="1 2">DAOM 194757</strain>
    </source>
</reference>
<dbReference type="EMBL" id="QKWP01000525">
    <property type="protein sequence ID" value="RIB18656.1"/>
    <property type="molecule type" value="Genomic_DNA"/>
</dbReference>
<organism evidence="1 2">
    <name type="scientific">Gigaspora rosea</name>
    <dbReference type="NCBI Taxonomy" id="44941"/>
    <lineage>
        <taxon>Eukaryota</taxon>
        <taxon>Fungi</taxon>
        <taxon>Fungi incertae sedis</taxon>
        <taxon>Mucoromycota</taxon>
        <taxon>Glomeromycotina</taxon>
        <taxon>Glomeromycetes</taxon>
        <taxon>Diversisporales</taxon>
        <taxon>Gigasporaceae</taxon>
        <taxon>Gigaspora</taxon>
    </lineage>
</organism>
<dbReference type="OrthoDB" id="10023262at2759"/>
<dbReference type="AlphaFoldDB" id="A0A397VH81"/>
<proteinExistence type="predicted"/>
<dbReference type="Proteomes" id="UP000266673">
    <property type="component" value="Unassembled WGS sequence"/>
</dbReference>
<name>A0A397VH81_9GLOM</name>
<keyword evidence="2" id="KW-1185">Reference proteome</keyword>
<dbReference type="InterPro" id="IPR012337">
    <property type="entry name" value="RNaseH-like_sf"/>
</dbReference>